<name>A0A164U1Y4_9AGAM</name>
<comment type="similarity">
    <text evidence="8">Belongs to the glycosyl hydrolase 18 family.</text>
</comment>
<reference evidence="12 13" key="1">
    <citation type="journal article" date="2016" name="Mol. Biol. Evol.">
        <title>Comparative Genomics of Early-Diverging Mushroom-Forming Fungi Provides Insights into the Origins of Lignocellulose Decay Capabilities.</title>
        <authorList>
            <person name="Nagy L.G."/>
            <person name="Riley R."/>
            <person name="Tritt A."/>
            <person name="Adam C."/>
            <person name="Daum C."/>
            <person name="Floudas D."/>
            <person name="Sun H."/>
            <person name="Yadav J.S."/>
            <person name="Pangilinan J."/>
            <person name="Larsson K.H."/>
            <person name="Matsuura K."/>
            <person name="Barry K."/>
            <person name="Labutti K."/>
            <person name="Kuo R."/>
            <person name="Ohm R.A."/>
            <person name="Bhattacharya S.S."/>
            <person name="Shirouzu T."/>
            <person name="Yoshinaga Y."/>
            <person name="Martin F.M."/>
            <person name="Grigoriev I.V."/>
            <person name="Hibbett D.S."/>
        </authorList>
    </citation>
    <scope>NUCLEOTIDE SEQUENCE [LARGE SCALE GENOMIC DNA]</scope>
    <source>
        <strain evidence="12 13">HHB9708</strain>
    </source>
</reference>
<evidence type="ECO:0000256" key="10">
    <source>
        <dbReference type="SAM" id="SignalP"/>
    </source>
</evidence>
<evidence type="ECO:0000313" key="12">
    <source>
        <dbReference type="EMBL" id="KZS92844.1"/>
    </source>
</evidence>
<proteinExistence type="inferred from homology"/>
<keyword evidence="2 7" id="KW-0378">Hydrolase</keyword>
<dbReference type="EMBL" id="KV419409">
    <property type="protein sequence ID" value="KZS92844.1"/>
    <property type="molecule type" value="Genomic_DNA"/>
</dbReference>
<dbReference type="PROSITE" id="PS01095">
    <property type="entry name" value="GH18_1"/>
    <property type="match status" value="1"/>
</dbReference>
<dbReference type="GO" id="GO:0006032">
    <property type="term" value="P:chitin catabolic process"/>
    <property type="evidence" value="ECO:0007669"/>
    <property type="project" value="UniProtKB-KW"/>
</dbReference>
<dbReference type="GO" id="GO:0000272">
    <property type="term" value="P:polysaccharide catabolic process"/>
    <property type="evidence" value="ECO:0007669"/>
    <property type="project" value="UniProtKB-KW"/>
</dbReference>
<evidence type="ECO:0000256" key="6">
    <source>
        <dbReference type="ARBA" id="ARBA00023326"/>
    </source>
</evidence>
<dbReference type="CDD" id="cd12215">
    <property type="entry name" value="ChiC_BD"/>
    <property type="match status" value="1"/>
</dbReference>
<dbReference type="PROSITE" id="PS51910">
    <property type="entry name" value="GH18_2"/>
    <property type="match status" value="1"/>
</dbReference>
<accession>A0A164U1Y4</accession>
<dbReference type="Proteomes" id="UP000076722">
    <property type="component" value="Unassembled WGS sequence"/>
</dbReference>
<evidence type="ECO:0000256" key="1">
    <source>
        <dbReference type="ARBA" id="ARBA00000822"/>
    </source>
</evidence>
<feature type="signal peptide" evidence="10">
    <location>
        <begin position="1"/>
        <end position="24"/>
    </location>
</feature>
<dbReference type="InterPro" id="IPR003610">
    <property type="entry name" value="CBM5/12"/>
</dbReference>
<dbReference type="GO" id="GO:0005576">
    <property type="term" value="C:extracellular region"/>
    <property type="evidence" value="ECO:0007669"/>
    <property type="project" value="InterPro"/>
</dbReference>
<evidence type="ECO:0000256" key="8">
    <source>
        <dbReference type="RuleBase" id="RU004453"/>
    </source>
</evidence>
<dbReference type="CDD" id="cd00598">
    <property type="entry name" value="GH18_chitinase-like"/>
    <property type="match status" value="1"/>
</dbReference>
<feature type="compositionally biased region" description="Low complexity" evidence="9">
    <location>
        <begin position="326"/>
        <end position="351"/>
    </location>
</feature>
<dbReference type="InterPro" id="IPR001579">
    <property type="entry name" value="Glyco_hydro_18_chit_AS"/>
</dbReference>
<dbReference type="OrthoDB" id="3012298at2759"/>
<evidence type="ECO:0000256" key="7">
    <source>
        <dbReference type="RuleBase" id="RU000489"/>
    </source>
</evidence>
<dbReference type="Pfam" id="PF02839">
    <property type="entry name" value="CBM_5_12"/>
    <property type="match status" value="1"/>
</dbReference>
<dbReference type="AlphaFoldDB" id="A0A164U1Y4"/>
<protein>
    <submittedName>
        <fullName evidence="12">Glycoside hydrolase</fullName>
    </submittedName>
</protein>
<dbReference type="STRING" id="1314777.A0A164U1Y4"/>
<comment type="catalytic activity">
    <reaction evidence="1">
        <text>Random endo-hydrolysis of N-acetyl-beta-D-glucosaminide (1-&gt;4)-beta-linkages in chitin and chitodextrins.</text>
        <dbReference type="EC" id="3.2.1.14"/>
    </reaction>
</comment>
<keyword evidence="10" id="KW-0732">Signal</keyword>
<evidence type="ECO:0000256" key="9">
    <source>
        <dbReference type="SAM" id="MobiDB-lite"/>
    </source>
</evidence>
<dbReference type="GO" id="GO:0030246">
    <property type="term" value="F:carbohydrate binding"/>
    <property type="evidence" value="ECO:0007669"/>
    <property type="project" value="InterPro"/>
</dbReference>
<evidence type="ECO:0000256" key="5">
    <source>
        <dbReference type="ARBA" id="ARBA00023295"/>
    </source>
</evidence>
<dbReference type="InterPro" id="IPR036573">
    <property type="entry name" value="CBM_sf_5/12"/>
</dbReference>
<feature type="region of interest" description="Disordered" evidence="9">
    <location>
        <begin position="315"/>
        <end position="356"/>
    </location>
</feature>
<feature type="chain" id="PRO_5007853506" evidence="10">
    <location>
        <begin position="25"/>
        <end position="405"/>
    </location>
</feature>
<dbReference type="SUPFAM" id="SSF51055">
    <property type="entry name" value="Carbohydrate binding domain"/>
    <property type="match status" value="1"/>
</dbReference>
<evidence type="ECO:0000256" key="3">
    <source>
        <dbReference type="ARBA" id="ARBA00023024"/>
    </source>
</evidence>
<evidence type="ECO:0000256" key="2">
    <source>
        <dbReference type="ARBA" id="ARBA00022801"/>
    </source>
</evidence>
<keyword evidence="3" id="KW-0146">Chitin degradation</keyword>
<dbReference type="Gene3D" id="3.20.20.80">
    <property type="entry name" value="Glycosidases"/>
    <property type="match status" value="1"/>
</dbReference>
<dbReference type="InterPro" id="IPR017853">
    <property type="entry name" value="GH"/>
</dbReference>
<feature type="domain" description="GH18" evidence="11">
    <location>
        <begin position="39"/>
        <end position="312"/>
    </location>
</feature>
<gene>
    <name evidence="12" type="ORF">SISNIDRAFT_466702</name>
</gene>
<dbReference type="SMART" id="SM00495">
    <property type="entry name" value="ChtBD3"/>
    <property type="match status" value="1"/>
</dbReference>
<evidence type="ECO:0000313" key="13">
    <source>
        <dbReference type="Proteomes" id="UP000076722"/>
    </source>
</evidence>
<keyword evidence="4" id="KW-0119">Carbohydrate metabolism</keyword>
<organism evidence="12 13">
    <name type="scientific">Sistotremastrum niveocremeum HHB9708</name>
    <dbReference type="NCBI Taxonomy" id="1314777"/>
    <lineage>
        <taxon>Eukaryota</taxon>
        <taxon>Fungi</taxon>
        <taxon>Dikarya</taxon>
        <taxon>Basidiomycota</taxon>
        <taxon>Agaricomycotina</taxon>
        <taxon>Agaricomycetes</taxon>
        <taxon>Sistotremastrales</taxon>
        <taxon>Sistotremastraceae</taxon>
        <taxon>Sertulicium</taxon>
        <taxon>Sertulicium niveocremeum</taxon>
    </lineage>
</organism>
<dbReference type="SUPFAM" id="SSF51445">
    <property type="entry name" value="(Trans)glycosidases"/>
    <property type="match status" value="1"/>
</dbReference>
<keyword evidence="5 7" id="KW-0326">Glycosidase</keyword>
<dbReference type="InterPro" id="IPR001223">
    <property type="entry name" value="Glyco_hydro18_cat"/>
</dbReference>
<keyword evidence="13" id="KW-1185">Reference proteome</keyword>
<evidence type="ECO:0000256" key="4">
    <source>
        <dbReference type="ARBA" id="ARBA00023277"/>
    </source>
</evidence>
<evidence type="ECO:0000259" key="11">
    <source>
        <dbReference type="PROSITE" id="PS51910"/>
    </source>
</evidence>
<dbReference type="Gene3D" id="2.10.10.20">
    <property type="entry name" value="Carbohydrate-binding module superfamily 5/12"/>
    <property type="match status" value="1"/>
</dbReference>
<sequence length="405" mass="42769">MLFNIRAICVALTAIFASLSFVKAFPIEKRASTFIAPAPRWVVYSDDWLTPPASSTLAGINVFILSFYTHSGAQDQAQNWEEMAATQRASILADYHANGISLMVSAFGSTDSPTTSGVDPNAFAVTLANWVKQYGLDGVDVDYEDFTAINSGTGSAETWLITFTKALRAQLPAGQYILTHAPVAPWFTSSTSLYPHGAYRAVDTGAGSSIDWYNLQFYNQGSDYTTCTTLLTTSNSDFPGSSIFEINAFGVPLSKLVIGKPATTADATTGYMDLGTLAGCLGQAKAKGWNAGAMFWQYPHITSAMMQSVRAQSFPYGGGSAPPPTTTTSSTTTTKSTTTTSSTKSSTPTSPAGGKCSGIAAWQSGVAYTGGSEVTYNGHLWTAKWWSESDAPGGAAGDWTDDGSC</sequence>
<dbReference type="Pfam" id="PF00704">
    <property type="entry name" value="Glyco_hydro_18"/>
    <property type="match status" value="1"/>
</dbReference>
<dbReference type="GO" id="GO:0008843">
    <property type="term" value="F:endochitinase activity"/>
    <property type="evidence" value="ECO:0007669"/>
    <property type="project" value="UniProtKB-EC"/>
</dbReference>
<keyword evidence="6" id="KW-0624">Polysaccharide degradation</keyword>